<keyword evidence="3 5" id="KW-0238">DNA-binding</keyword>
<organism evidence="8 9">
    <name type="scientific">Simplicispira suum</name>
    <dbReference type="NCBI Taxonomy" id="2109915"/>
    <lineage>
        <taxon>Bacteria</taxon>
        <taxon>Pseudomonadati</taxon>
        <taxon>Pseudomonadota</taxon>
        <taxon>Betaproteobacteria</taxon>
        <taxon>Burkholderiales</taxon>
        <taxon>Comamonadaceae</taxon>
        <taxon>Simplicispira</taxon>
    </lineage>
</organism>
<dbReference type="InterPro" id="IPR044068">
    <property type="entry name" value="CB"/>
</dbReference>
<dbReference type="InterPro" id="IPR013762">
    <property type="entry name" value="Integrase-like_cat_sf"/>
</dbReference>
<dbReference type="InterPro" id="IPR010998">
    <property type="entry name" value="Integrase_recombinase_N"/>
</dbReference>
<dbReference type="Pfam" id="PF12482">
    <property type="entry name" value="DUF3701"/>
    <property type="match status" value="1"/>
</dbReference>
<keyword evidence="2" id="KW-0229">DNA integration</keyword>
<dbReference type="PROSITE" id="PS51898">
    <property type="entry name" value="TYR_RECOMBINASE"/>
    <property type="match status" value="1"/>
</dbReference>
<evidence type="ECO:0000256" key="5">
    <source>
        <dbReference type="PROSITE-ProRule" id="PRU01248"/>
    </source>
</evidence>
<dbReference type="Proteomes" id="UP000239326">
    <property type="component" value="Plasmid unnamed1"/>
</dbReference>
<accession>A0A2S0N5J2</accession>
<dbReference type="KEGG" id="simp:C6571_18445"/>
<dbReference type="PANTHER" id="PTHR30349">
    <property type="entry name" value="PHAGE INTEGRASE-RELATED"/>
    <property type="match status" value="1"/>
</dbReference>
<dbReference type="GO" id="GO:0007059">
    <property type="term" value="P:chromosome segregation"/>
    <property type="evidence" value="ECO:0007669"/>
    <property type="project" value="UniProtKB-KW"/>
</dbReference>
<sequence length="640" mass="73114">MPTVDTHARKIDLSLMAFYRAWLQGMDLRHATDRYLSEGLDLREAKSTIKWMRETLIRAARRHGRMSYVRLLRIQIPNQARDAAPPPALPTLEDFRVERDPDYFYSEADLLEIYLAEYPEAQEAAKSPREQRIERLIVRQIEAINWAESHVATAPLPTDNVIEWFDRPMAERLITSGLPNLQALIEHINARGQRWYADIRQLGAIQAGRLVAWIKAHCESLPAIDETALLGARALASQDNVRPARTDIMPLESFLVPSLLDGVQGENRYLGRSRIEAVNDYQAINAWLGAVSRNAHTRRSYRREAERLLLWAVLERGKALSSLSVEDASAHQDWLYALGRTPEGYWRWKIPQEKWLGPRNTARWSPDWRPYEGALSLRSQQQSYVILKSLCEWLMKMRYLDSNPFDGVAKPNIEVAGASPDIELTHALSRGQWDFINEFKDRQPDEERTQRLRFILALAYATGLRISELVDAKAGRLYAKERKSGMGLRWMLKTLGKGQKWRVVPVPSPVMREMAKYFAARGLPNPLTHLNEIDAETPLIASLGGGGHALSSSMLYKTLKRFFADVATEMRKQEHFEDAHKVAQASTHWLRHTRGSHSAEAMPLHMLQRLLGHASLSTTTIYTNADEDDLYEAMEKELAG</sequence>
<keyword evidence="8" id="KW-0614">Plasmid</keyword>
<keyword evidence="1" id="KW-0159">Chromosome partition</keyword>
<dbReference type="SUPFAM" id="SSF56349">
    <property type="entry name" value="DNA breaking-rejoining enzymes"/>
    <property type="match status" value="1"/>
</dbReference>
<dbReference type="InterPro" id="IPR022169">
    <property type="entry name" value="DUF3701"/>
</dbReference>
<dbReference type="Pfam" id="PF00589">
    <property type="entry name" value="Phage_integrase"/>
    <property type="match status" value="1"/>
</dbReference>
<feature type="domain" description="Core-binding (CB)" evidence="7">
    <location>
        <begin position="278"/>
        <end position="395"/>
    </location>
</feature>
<evidence type="ECO:0000313" key="8">
    <source>
        <dbReference type="EMBL" id="AVO43418.1"/>
    </source>
</evidence>
<evidence type="ECO:0000256" key="2">
    <source>
        <dbReference type="ARBA" id="ARBA00022908"/>
    </source>
</evidence>
<keyword evidence="9" id="KW-1185">Reference proteome</keyword>
<protein>
    <submittedName>
        <fullName evidence="8">Integrase</fullName>
    </submittedName>
</protein>
<proteinExistence type="predicted"/>
<dbReference type="PROSITE" id="PS51900">
    <property type="entry name" value="CB"/>
    <property type="match status" value="1"/>
</dbReference>
<dbReference type="GO" id="GO:0015074">
    <property type="term" value="P:DNA integration"/>
    <property type="evidence" value="ECO:0007669"/>
    <property type="project" value="UniProtKB-KW"/>
</dbReference>
<dbReference type="InterPro" id="IPR011010">
    <property type="entry name" value="DNA_brk_join_enz"/>
</dbReference>
<dbReference type="PANTHER" id="PTHR30349:SF81">
    <property type="entry name" value="TYROSINE RECOMBINASE XERC"/>
    <property type="match status" value="1"/>
</dbReference>
<evidence type="ECO:0000256" key="3">
    <source>
        <dbReference type="ARBA" id="ARBA00023125"/>
    </source>
</evidence>
<dbReference type="RefSeq" id="WP_106448368.1">
    <property type="nucleotide sequence ID" value="NZ_CP027670.1"/>
</dbReference>
<evidence type="ECO:0000256" key="1">
    <source>
        <dbReference type="ARBA" id="ARBA00022829"/>
    </source>
</evidence>
<dbReference type="OrthoDB" id="8610787at2"/>
<dbReference type="GO" id="GO:0006310">
    <property type="term" value="P:DNA recombination"/>
    <property type="evidence" value="ECO:0007669"/>
    <property type="project" value="UniProtKB-KW"/>
</dbReference>
<dbReference type="InterPro" id="IPR050090">
    <property type="entry name" value="Tyrosine_recombinase_XerCD"/>
</dbReference>
<dbReference type="Gene3D" id="1.10.150.130">
    <property type="match status" value="1"/>
</dbReference>
<dbReference type="GO" id="GO:0003677">
    <property type="term" value="F:DNA binding"/>
    <property type="evidence" value="ECO:0007669"/>
    <property type="project" value="UniProtKB-UniRule"/>
</dbReference>
<keyword evidence="4" id="KW-0233">DNA recombination</keyword>
<dbReference type="AlphaFoldDB" id="A0A2S0N5J2"/>
<evidence type="ECO:0000313" key="9">
    <source>
        <dbReference type="Proteomes" id="UP000239326"/>
    </source>
</evidence>
<geneLocation type="plasmid" evidence="8 9">
    <name>unnamed1</name>
</geneLocation>
<dbReference type="Gene3D" id="1.10.443.10">
    <property type="entry name" value="Intergrase catalytic core"/>
    <property type="match status" value="1"/>
</dbReference>
<reference evidence="8 9" key="1">
    <citation type="submission" date="2018-03" db="EMBL/GenBank/DDBJ databases">
        <title>Genome sequencing of Simplicispira sp.</title>
        <authorList>
            <person name="Kim S.-J."/>
            <person name="Heo J."/>
            <person name="Kwon S.-W."/>
        </authorList>
    </citation>
    <scope>NUCLEOTIDE SEQUENCE [LARGE SCALE GENOMIC DNA]</scope>
    <source>
        <strain evidence="8 9">SC1-8</strain>
        <plasmid evidence="8 9">unnamed1</plasmid>
    </source>
</reference>
<evidence type="ECO:0000256" key="4">
    <source>
        <dbReference type="ARBA" id="ARBA00023172"/>
    </source>
</evidence>
<evidence type="ECO:0000259" key="7">
    <source>
        <dbReference type="PROSITE" id="PS51900"/>
    </source>
</evidence>
<feature type="domain" description="Tyr recombinase" evidence="6">
    <location>
        <begin position="423"/>
        <end position="635"/>
    </location>
</feature>
<gene>
    <name evidence="8" type="ORF">C6571_18445</name>
</gene>
<name>A0A2S0N5J2_9BURK</name>
<dbReference type="EMBL" id="CP027670">
    <property type="protein sequence ID" value="AVO43418.1"/>
    <property type="molecule type" value="Genomic_DNA"/>
</dbReference>
<evidence type="ECO:0000259" key="6">
    <source>
        <dbReference type="PROSITE" id="PS51898"/>
    </source>
</evidence>
<dbReference type="InterPro" id="IPR002104">
    <property type="entry name" value="Integrase_catalytic"/>
</dbReference>